<dbReference type="GO" id="GO:0008270">
    <property type="term" value="F:zinc ion binding"/>
    <property type="evidence" value="ECO:0007669"/>
    <property type="project" value="UniProtKB-KW"/>
</dbReference>
<dbReference type="GO" id="GO:0016874">
    <property type="term" value="F:ligase activity"/>
    <property type="evidence" value="ECO:0007669"/>
    <property type="project" value="UniProtKB-KW"/>
</dbReference>
<evidence type="ECO:0000313" key="7">
    <source>
        <dbReference type="EMBL" id="CAB4252153.1"/>
    </source>
</evidence>
<evidence type="ECO:0000256" key="1">
    <source>
        <dbReference type="ARBA" id="ARBA00022723"/>
    </source>
</evidence>
<dbReference type="GO" id="GO:0006511">
    <property type="term" value="P:ubiquitin-dependent protein catabolic process"/>
    <property type="evidence" value="ECO:0007669"/>
    <property type="project" value="TreeGrafter"/>
</dbReference>
<evidence type="ECO:0000313" key="8">
    <source>
        <dbReference type="Proteomes" id="UP000644660"/>
    </source>
</evidence>
<keyword evidence="1" id="KW-0479">Metal-binding</keyword>
<gene>
    <name evidence="7" type="ORF">KABA2_01S07238</name>
</gene>
<dbReference type="AlphaFoldDB" id="A0A8H2VBD9"/>
<reference evidence="7 8" key="1">
    <citation type="submission" date="2020-05" db="EMBL/GenBank/DDBJ databases">
        <authorList>
            <person name="Casaregola S."/>
            <person name="Devillers H."/>
            <person name="Grondin C."/>
        </authorList>
    </citation>
    <scope>NUCLEOTIDE SEQUENCE [LARGE SCALE GENOMIC DNA]</scope>
    <source>
        <strain evidence="7 8">CLIB 1767</strain>
    </source>
</reference>
<dbReference type="PANTHER" id="PTHR47094">
    <property type="entry name" value="ELFLESS, ISOFORM B"/>
    <property type="match status" value="1"/>
</dbReference>
<dbReference type="GO" id="GO:0140082">
    <property type="term" value="F:SUMO-ubiquitin ligase activity"/>
    <property type="evidence" value="ECO:0007669"/>
    <property type="project" value="TreeGrafter"/>
</dbReference>
<feature type="compositionally biased region" description="Polar residues" evidence="5">
    <location>
        <begin position="69"/>
        <end position="82"/>
    </location>
</feature>
<dbReference type="GO" id="GO:0032183">
    <property type="term" value="F:SUMO binding"/>
    <property type="evidence" value="ECO:0007669"/>
    <property type="project" value="TreeGrafter"/>
</dbReference>
<protein>
    <submittedName>
        <fullName evidence="7">Similar to Saccharomyces cerevisiae YER116C SLX8 Subunit of the Slx5-Slx8 SUMO-targeted ubiquitin ligase (STUbL) complex</fullName>
    </submittedName>
</protein>
<keyword evidence="7" id="KW-0436">Ligase</keyword>
<dbReference type="OrthoDB" id="6270329at2759"/>
<dbReference type="Pfam" id="PF00097">
    <property type="entry name" value="zf-C3HC4"/>
    <property type="match status" value="1"/>
</dbReference>
<feature type="compositionally biased region" description="Low complexity" evidence="5">
    <location>
        <begin position="55"/>
        <end position="64"/>
    </location>
</feature>
<proteinExistence type="predicted"/>
<keyword evidence="3" id="KW-0862">Zinc</keyword>
<feature type="region of interest" description="Disordered" evidence="5">
    <location>
        <begin position="1"/>
        <end position="82"/>
    </location>
</feature>
<dbReference type="SMART" id="SM00184">
    <property type="entry name" value="RING"/>
    <property type="match status" value="1"/>
</dbReference>
<dbReference type="InterPro" id="IPR001841">
    <property type="entry name" value="Znf_RING"/>
</dbReference>
<dbReference type="PROSITE" id="PS00518">
    <property type="entry name" value="ZF_RING_1"/>
    <property type="match status" value="1"/>
</dbReference>
<dbReference type="InterPro" id="IPR013083">
    <property type="entry name" value="Znf_RING/FYVE/PHD"/>
</dbReference>
<dbReference type="PROSITE" id="PS50089">
    <property type="entry name" value="ZF_RING_2"/>
    <property type="match status" value="1"/>
</dbReference>
<sequence length="304" mass="33520">MSSLAPNNNGPEQPDGNYNLNFKDSNDGVSPNSRKRRRSDGGESSDANHDDDDNISSNSASPSDEQTIDSHNPNEGGSTSVNAEESINIVETRNINEPVPASDIEPDFDLNNAFNEQRSSTNELVTVPDSSVDTTTENNTTISVRLSNEPINLMTQDTEPNVISEEYTNPTVNTTDASNNHNSMASEEVVISSVRNVTPTLIDVEAAEQRVVEISDEELEKEIESKTASEYKAARDYQCPICFDPPETALITRCGHVFCCECLFHMVNSSRTNRASGHCALCRSNVRFNDVKLVIMRKKRVKKN</sequence>
<dbReference type="RefSeq" id="XP_041404192.1">
    <property type="nucleotide sequence ID" value="XM_041548258.1"/>
</dbReference>
<evidence type="ECO:0000256" key="3">
    <source>
        <dbReference type="ARBA" id="ARBA00022833"/>
    </source>
</evidence>
<name>A0A8H2VBD9_9SACH</name>
<keyword evidence="8" id="KW-1185">Reference proteome</keyword>
<dbReference type="InterPro" id="IPR049627">
    <property type="entry name" value="SLX8"/>
</dbReference>
<dbReference type="GO" id="GO:0061630">
    <property type="term" value="F:ubiquitin protein ligase activity"/>
    <property type="evidence" value="ECO:0007669"/>
    <property type="project" value="InterPro"/>
</dbReference>
<dbReference type="PANTHER" id="PTHR47094:SF1">
    <property type="entry name" value="RING-TYPE E3 UBIQUITIN TRANSFERASE"/>
    <property type="match status" value="1"/>
</dbReference>
<feature type="domain" description="RING-type" evidence="6">
    <location>
        <begin position="239"/>
        <end position="283"/>
    </location>
</feature>
<dbReference type="Proteomes" id="UP000644660">
    <property type="component" value="Unassembled WGS sequence"/>
</dbReference>
<evidence type="ECO:0000256" key="5">
    <source>
        <dbReference type="SAM" id="MobiDB-lite"/>
    </source>
</evidence>
<feature type="compositionally biased region" description="Polar residues" evidence="5">
    <location>
        <begin position="1"/>
        <end position="32"/>
    </location>
</feature>
<keyword evidence="2 4" id="KW-0863">Zinc-finger</keyword>
<dbReference type="SUPFAM" id="SSF57850">
    <property type="entry name" value="RING/U-box"/>
    <property type="match status" value="1"/>
</dbReference>
<dbReference type="Gene3D" id="3.30.40.10">
    <property type="entry name" value="Zinc/RING finger domain, C3HC4 (zinc finger)"/>
    <property type="match status" value="1"/>
</dbReference>
<organism evidence="7 8">
    <name type="scientific">Maudiozyma barnettii</name>
    <dbReference type="NCBI Taxonomy" id="61262"/>
    <lineage>
        <taxon>Eukaryota</taxon>
        <taxon>Fungi</taxon>
        <taxon>Dikarya</taxon>
        <taxon>Ascomycota</taxon>
        <taxon>Saccharomycotina</taxon>
        <taxon>Saccharomycetes</taxon>
        <taxon>Saccharomycetales</taxon>
        <taxon>Saccharomycetaceae</taxon>
        <taxon>Maudiozyma</taxon>
    </lineage>
</organism>
<dbReference type="EMBL" id="CAEFZW010000001">
    <property type="protein sequence ID" value="CAB4252153.1"/>
    <property type="molecule type" value="Genomic_DNA"/>
</dbReference>
<accession>A0A8H2VBD9</accession>
<dbReference type="GeneID" id="64855277"/>
<evidence type="ECO:0000259" key="6">
    <source>
        <dbReference type="PROSITE" id="PS50089"/>
    </source>
</evidence>
<dbReference type="GO" id="GO:0033768">
    <property type="term" value="C:SUMO-targeted ubiquitin ligase complex"/>
    <property type="evidence" value="ECO:0007669"/>
    <property type="project" value="TreeGrafter"/>
</dbReference>
<evidence type="ECO:0000256" key="2">
    <source>
        <dbReference type="ARBA" id="ARBA00022771"/>
    </source>
</evidence>
<dbReference type="InterPro" id="IPR018957">
    <property type="entry name" value="Znf_C3HC4_RING-type"/>
</dbReference>
<comment type="caution">
    <text evidence="7">The sequence shown here is derived from an EMBL/GenBank/DDBJ whole genome shotgun (WGS) entry which is preliminary data.</text>
</comment>
<dbReference type="InterPro" id="IPR017907">
    <property type="entry name" value="Znf_RING_CS"/>
</dbReference>
<evidence type="ECO:0000256" key="4">
    <source>
        <dbReference type="PROSITE-ProRule" id="PRU00175"/>
    </source>
</evidence>